<dbReference type="KEGG" id="chu:CHU_1318"/>
<dbReference type="InterPro" id="IPR029058">
    <property type="entry name" value="AB_hydrolase_fold"/>
</dbReference>
<sequence length="337" mass="37989">MHLPYIVFILLIFCFQSCLPSRTFSHAKHPAVPDYSDEYNWVALPWRFDAADCIPQGCPTPDRQDSAAVDVFYVYPTAYIIGTKWNAKISNPRIIGRVGTITESQASVYNNIGKVYAPLYRQAILKSFFNKKSGPLALDLAYSDVKRAFDYYMAHWNNGRPFILAGHSQGSNHLIRLLKEEIDGKEIQKQLVAAYLIGMPVSDTTFKSIKQAQTETQVNGYVSWNTFKYGTRLKPSDYFSGGTCTNPLSWKSDTTLVPASLNPGGAPLKLNRIDQALCGAKINNGILWVQKPIKKGYIRLGKSYHLCDYSLFYLSIRNNAKARTDSYFKKYSAHTSN</sequence>
<evidence type="ECO:0000313" key="2">
    <source>
        <dbReference type="Proteomes" id="UP000001822"/>
    </source>
</evidence>
<dbReference type="ESTHER" id="cyth3-q11vh6">
    <property type="family name" value="Duf_3089"/>
</dbReference>
<protein>
    <recommendedName>
        <fullName evidence="3">DUF3089 domain-containing protein</fullName>
    </recommendedName>
</protein>
<dbReference type="AlphaFoldDB" id="A0A6N4SQN2"/>
<reference evidence="1 2" key="1">
    <citation type="journal article" date="2007" name="Appl. Environ. Microbiol.">
        <title>Genome sequence of the cellulolytic gliding bacterium Cytophaga hutchinsonii.</title>
        <authorList>
            <person name="Xie G."/>
            <person name="Bruce D.C."/>
            <person name="Challacombe J.F."/>
            <person name="Chertkov O."/>
            <person name="Detter J.C."/>
            <person name="Gilna P."/>
            <person name="Han C.S."/>
            <person name="Lucas S."/>
            <person name="Misra M."/>
            <person name="Myers G.L."/>
            <person name="Richardson P."/>
            <person name="Tapia R."/>
            <person name="Thayer N."/>
            <person name="Thompson L.S."/>
            <person name="Brettin T.S."/>
            <person name="Henrissat B."/>
            <person name="Wilson D.B."/>
            <person name="McBride M.J."/>
        </authorList>
    </citation>
    <scope>NUCLEOTIDE SEQUENCE [LARGE SCALE GENOMIC DNA]</scope>
    <source>
        <strain evidence="2">ATCC 33406 / DSM 1761 / CIP 103989 / NBRC 15051 / NCIMB 9469 / D465</strain>
    </source>
</reference>
<keyword evidence="2" id="KW-1185">Reference proteome</keyword>
<dbReference type="Pfam" id="PF11288">
    <property type="entry name" value="DUF3089"/>
    <property type="match status" value="1"/>
</dbReference>
<dbReference type="InterPro" id="IPR021440">
    <property type="entry name" value="DUF3089"/>
</dbReference>
<name>A0A6N4SQN2_CYTH3</name>
<accession>A0A6N4SQN2</accession>
<evidence type="ECO:0000313" key="1">
    <source>
        <dbReference type="EMBL" id="ABG58590.1"/>
    </source>
</evidence>
<evidence type="ECO:0008006" key="3">
    <source>
        <dbReference type="Google" id="ProtNLM"/>
    </source>
</evidence>
<organism evidence="1 2">
    <name type="scientific">Cytophaga hutchinsonii (strain ATCC 33406 / DSM 1761 / CIP 103989 / NBRC 15051 / NCIMB 9469 / D465)</name>
    <dbReference type="NCBI Taxonomy" id="269798"/>
    <lineage>
        <taxon>Bacteria</taxon>
        <taxon>Pseudomonadati</taxon>
        <taxon>Bacteroidota</taxon>
        <taxon>Cytophagia</taxon>
        <taxon>Cytophagales</taxon>
        <taxon>Cytophagaceae</taxon>
        <taxon>Cytophaga</taxon>
    </lineage>
</organism>
<proteinExistence type="predicted"/>
<dbReference type="SUPFAM" id="SSF53474">
    <property type="entry name" value="alpha/beta-Hydrolases"/>
    <property type="match status" value="1"/>
</dbReference>
<dbReference type="Proteomes" id="UP000001822">
    <property type="component" value="Chromosome"/>
</dbReference>
<dbReference type="RefSeq" id="WP_011584705.1">
    <property type="nucleotide sequence ID" value="NC_008255.1"/>
</dbReference>
<dbReference type="EMBL" id="CP000383">
    <property type="protein sequence ID" value="ABG58590.1"/>
    <property type="molecule type" value="Genomic_DNA"/>
</dbReference>
<gene>
    <name evidence="1" type="ordered locus">CHU_1318</name>
</gene>